<keyword evidence="1" id="KW-0732">Signal</keyword>
<keyword evidence="3" id="KW-1185">Reference proteome</keyword>
<organism evidence="2 3">
    <name type="scientific">Pendulispora albinea</name>
    <dbReference type="NCBI Taxonomy" id="2741071"/>
    <lineage>
        <taxon>Bacteria</taxon>
        <taxon>Pseudomonadati</taxon>
        <taxon>Myxococcota</taxon>
        <taxon>Myxococcia</taxon>
        <taxon>Myxococcales</taxon>
        <taxon>Sorangiineae</taxon>
        <taxon>Pendulisporaceae</taxon>
        <taxon>Pendulispora</taxon>
    </lineage>
</organism>
<evidence type="ECO:0000256" key="1">
    <source>
        <dbReference type="SAM" id="SignalP"/>
    </source>
</evidence>
<feature type="signal peptide" evidence="1">
    <location>
        <begin position="1"/>
        <end position="18"/>
    </location>
</feature>
<gene>
    <name evidence="2" type="ORF">LZC94_34615</name>
</gene>
<dbReference type="EMBL" id="CP089984">
    <property type="protein sequence ID" value="WXB12971.1"/>
    <property type="molecule type" value="Genomic_DNA"/>
</dbReference>
<feature type="chain" id="PRO_5045388694" evidence="1">
    <location>
        <begin position="19"/>
        <end position="142"/>
    </location>
</feature>
<proteinExistence type="predicted"/>
<evidence type="ECO:0000313" key="2">
    <source>
        <dbReference type="EMBL" id="WXB12971.1"/>
    </source>
</evidence>
<reference evidence="2 3" key="1">
    <citation type="submission" date="2021-12" db="EMBL/GenBank/DDBJ databases">
        <title>Discovery of the Pendulisporaceae a myxobacterial family with distinct sporulation behavior and unique specialized metabolism.</title>
        <authorList>
            <person name="Garcia R."/>
            <person name="Popoff A."/>
            <person name="Bader C.D."/>
            <person name="Loehr J."/>
            <person name="Walesch S."/>
            <person name="Walt C."/>
            <person name="Boldt J."/>
            <person name="Bunk B."/>
            <person name="Haeckl F.J.F.P.J."/>
            <person name="Gunesch A.P."/>
            <person name="Birkelbach J."/>
            <person name="Nuebel U."/>
            <person name="Pietschmann T."/>
            <person name="Bach T."/>
            <person name="Mueller R."/>
        </authorList>
    </citation>
    <scope>NUCLEOTIDE SEQUENCE [LARGE SCALE GENOMIC DNA]</scope>
    <source>
        <strain evidence="2 3">MSr11954</strain>
    </source>
</reference>
<dbReference type="RefSeq" id="WP_394822590.1">
    <property type="nucleotide sequence ID" value="NZ_CP089984.1"/>
</dbReference>
<protein>
    <submittedName>
        <fullName evidence="2">AgmX/PglI C-terminal domain-containing protein</fullName>
    </submittedName>
</protein>
<dbReference type="NCBIfam" id="NF033768">
    <property type="entry name" value="myxo_SS_tail"/>
    <property type="match status" value="1"/>
</dbReference>
<dbReference type="PROSITE" id="PS51257">
    <property type="entry name" value="PROKAR_LIPOPROTEIN"/>
    <property type="match status" value="1"/>
</dbReference>
<evidence type="ECO:0000313" key="3">
    <source>
        <dbReference type="Proteomes" id="UP001370348"/>
    </source>
</evidence>
<sequence length="142" mass="14550">MKKLLFVCAAPAALSALAALTGCGGGAIRSPDVYRDDTKAALSAKDADIRACYDDILKGNPTASGKVTVKFEVETEGGKIQNVTVDKANTTAPDPVSQCVTKNISGVAVTPPDVRKGEGVWVYEFSPPAASSPAAAPLPSKT</sequence>
<dbReference type="Proteomes" id="UP001370348">
    <property type="component" value="Chromosome"/>
</dbReference>
<dbReference type="InterPro" id="IPR049806">
    <property type="entry name" value="MasK-like_C"/>
</dbReference>
<accession>A0ABZ2LV26</accession>
<name>A0ABZ2LV26_9BACT</name>